<organism evidence="2 3">
    <name type="scientific">Mesorhizobium cantuariense</name>
    <dbReference type="NCBI Taxonomy" id="1300275"/>
    <lineage>
        <taxon>Bacteria</taxon>
        <taxon>Pseudomonadati</taxon>
        <taxon>Pseudomonadota</taxon>
        <taxon>Alphaproteobacteria</taxon>
        <taxon>Hyphomicrobiales</taxon>
        <taxon>Phyllobacteriaceae</taxon>
        <taxon>Mesorhizobium</taxon>
    </lineage>
</organism>
<keyword evidence="1" id="KW-1133">Transmembrane helix</keyword>
<accession>A0ABV7MLR2</accession>
<name>A0ABV7MLR2_9HYPH</name>
<comment type="caution">
    <text evidence="2">The sequence shown here is derived from an EMBL/GenBank/DDBJ whole genome shotgun (WGS) entry which is preliminary data.</text>
</comment>
<keyword evidence="1" id="KW-0812">Transmembrane</keyword>
<protein>
    <recommendedName>
        <fullName evidence="4">SLH domain-containing protein</fullName>
    </recommendedName>
</protein>
<evidence type="ECO:0000313" key="3">
    <source>
        <dbReference type="Proteomes" id="UP001595648"/>
    </source>
</evidence>
<proteinExistence type="predicted"/>
<evidence type="ECO:0000313" key="2">
    <source>
        <dbReference type="EMBL" id="MFC3322144.1"/>
    </source>
</evidence>
<feature type="transmembrane region" description="Helical" evidence="1">
    <location>
        <begin position="128"/>
        <end position="148"/>
    </location>
</feature>
<evidence type="ECO:0000256" key="1">
    <source>
        <dbReference type="SAM" id="Phobius"/>
    </source>
</evidence>
<keyword evidence="3" id="KW-1185">Reference proteome</keyword>
<evidence type="ECO:0008006" key="4">
    <source>
        <dbReference type="Google" id="ProtNLM"/>
    </source>
</evidence>
<dbReference type="Proteomes" id="UP001595648">
    <property type="component" value="Unassembled WGS sequence"/>
</dbReference>
<gene>
    <name evidence="2" type="ORF">ACFOJ9_10170</name>
</gene>
<reference evidence="3" key="1">
    <citation type="journal article" date="2019" name="Int. J. Syst. Evol. Microbiol.">
        <title>The Global Catalogue of Microorganisms (GCM) 10K type strain sequencing project: providing services to taxonomists for standard genome sequencing and annotation.</title>
        <authorList>
            <consortium name="The Broad Institute Genomics Platform"/>
            <consortium name="The Broad Institute Genome Sequencing Center for Infectious Disease"/>
            <person name="Wu L."/>
            <person name="Ma J."/>
        </authorList>
    </citation>
    <scope>NUCLEOTIDE SEQUENCE [LARGE SCALE GENOMIC DNA]</scope>
    <source>
        <strain evidence="3">ICMP 19515</strain>
    </source>
</reference>
<dbReference type="EMBL" id="JBHRVD010000001">
    <property type="protein sequence ID" value="MFC3322144.1"/>
    <property type="molecule type" value="Genomic_DNA"/>
</dbReference>
<sequence>MVQIHGAMLPDCIVRNSRIPRPRVVQTLRREKEAGRIGSGRPFAPPITERDIARMLLALSAPSPSRAVEHEKATGRLVSPDGLTVESAIAALLSADATEGQIAVSQDGRFVEIRTLDGVRTFGSPCGGFVSVFIIPIAAIVVIGGELLNK</sequence>
<dbReference type="RefSeq" id="WP_378978755.1">
    <property type="nucleotide sequence ID" value="NZ_JBHRVD010000001.1"/>
</dbReference>
<keyword evidence="1" id="KW-0472">Membrane</keyword>